<dbReference type="AlphaFoldDB" id="A0A8H2K3L0"/>
<keyword evidence="3" id="KW-1185">Reference proteome</keyword>
<protein>
    <recommendedName>
        <fullName evidence="4">LppP/LprE lipoprotein</fullName>
    </recommendedName>
</protein>
<evidence type="ECO:0000313" key="3">
    <source>
        <dbReference type="Proteomes" id="UP000316560"/>
    </source>
</evidence>
<gene>
    <name evidence="2" type="ORF">FB472_0047</name>
</gene>
<evidence type="ECO:0008006" key="4">
    <source>
        <dbReference type="Google" id="ProtNLM"/>
    </source>
</evidence>
<dbReference type="EMBL" id="VFRA01000001">
    <property type="protein sequence ID" value="TQO18530.1"/>
    <property type="molecule type" value="Genomic_DNA"/>
</dbReference>
<reference evidence="2 3" key="1">
    <citation type="submission" date="2019-06" db="EMBL/GenBank/DDBJ databases">
        <title>Sequencing the genomes of 1000 actinobacteria strains.</title>
        <authorList>
            <person name="Klenk H.-P."/>
        </authorList>
    </citation>
    <scope>NUCLEOTIDE SEQUENCE [LARGE SCALE GENOMIC DNA]</scope>
    <source>
        <strain evidence="2 3">DSM 21947</strain>
    </source>
</reference>
<dbReference type="RefSeq" id="WP_141989149.1">
    <property type="nucleotide sequence ID" value="NZ_VFRA01000001.1"/>
</dbReference>
<accession>A0A8H2K3L0</accession>
<name>A0A8H2K3L0_9MICO</name>
<organism evidence="2 3">
    <name type="scientific">Rhodoglobus vestalii</name>
    <dbReference type="NCBI Taxonomy" id="193384"/>
    <lineage>
        <taxon>Bacteria</taxon>
        <taxon>Bacillati</taxon>
        <taxon>Actinomycetota</taxon>
        <taxon>Actinomycetes</taxon>
        <taxon>Micrococcales</taxon>
        <taxon>Microbacteriaceae</taxon>
        <taxon>Rhodoglobus</taxon>
    </lineage>
</organism>
<evidence type="ECO:0000313" key="2">
    <source>
        <dbReference type="EMBL" id="TQO18530.1"/>
    </source>
</evidence>
<dbReference type="PROSITE" id="PS51257">
    <property type="entry name" value="PROKAR_LIPOPROTEIN"/>
    <property type="match status" value="1"/>
</dbReference>
<feature type="signal peptide" evidence="1">
    <location>
        <begin position="1"/>
        <end position="17"/>
    </location>
</feature>
<dbReference type="Proteomes" id="UP000316560">
    <property type="component" value="Unassembled WGS sequence"/>
</dbReference>
<sequence length="142" mass="14810">MNRLLVLTSVSSVMLLAGCTTVSPDPEVTGTVASSAAAGATTIQEVWAKIGCDDDGRLDVSAPNPPVDHTGMCTPYEGGELVFFYQLPSADEAADWLRSGKLEIGARDAVFTDGAVVILATDASSAQKFGELFIPQSSVKQD</sequence>
<feature type="chain" id="PRO_5038842924" description="LppP/LprE lipoprotein" evidence="1">
    <location>
        <begin position="18"/>
        <end position="142"/>
    </location>
</feature>
<evidence type="ECO:0000256" key="1">
    <source>
        <dbReference type="SAM" id="SignalP"/>
    </source>
</evidence>
<keyword evidence="1" id="KW-0732">Signal</keyword>
<proteinExistence type="predicted"/>
<comment type="caution">
    <text evidence="2">The sequence shown here is derived from an EMBL/GenBank/DDBJ whole genome shotgun (WGS) entry which is preliminary data.</text>
</comment>